<dbReference type="EMBL" id="JBHUHT010000014">
    <property type="protein sequence ID" value="MFD2096989.1"/>
    <property type="molecule type" value="Genomic_DNA"/>
</dbReference>
<dbReference type="PANTHER" id="PTHR46517">
    <property type="entry name" value="FRUCTOSE-2,6-BISPHOSPHATASE TIGAR"/>
    <property type="match status" value="1"/>
</dbReference>
<name>A0ABW4XQ61_9GAMM</name>
<dbReference type="GO" id="GO:0016787">
    <property type="term" value="F:hydrolase activity"/>
    <property type="evidence" value="ECO:0007669"/>
    <property type="project" value="UniProtKB-KW"/>
</dbReference>
<proteinExistence type="predicted"/>
<sequence>MAITHLYLVRHGETEWNQSLRLQGHLDSPLTDKGWDQAKQAARLLEGTELSAIYTSDLGRCNDTAQLIANRHQLSLTQLPGLRERHFGPLQGMQLTEMTAQQLALCNLHVDSSPDATPQGGESVRDVWHRSEQTLADIAGNHVDQAVAVVTHGSVLAILLQGLASLPLHPVRSGHYENGSVVGLAWAH</sequence>
<dbReference type="InterPro" id="IPR051695">
    <property type="entry name" value="Phosphoglycerate_Mutase"/>
</dbReference>
<dbReference type="Proteomes" id="UP001597380">
    <property type="component" value="Unassembled WGS sequence"/>
</dbReference>
<organism evidence="2 3">
    <name type="scientific">Corallincola platygyrae</name>
    <dbReference type="NCBI Taxonomy" id="1193278"/>
    <lineage>
        <taxon>Bacteria</taxon>
        <taxon>Pseudomonadati</taxon>
        <taxon>Pseudomonadota</taxon>
        <taxon>Gammaproteobacteria</taxon>
        <taxon>Alteromonadales</taxon>
        <taxon>Psychromonadaceae</taxon>
        <taxon>Corallincola</taxon>
    </lineage>
</organism>
<gene>
    <name evidence="2" type="ORF">ACFSJ3_13415</name>
</gene>
<reference evidence="3" key="1">
    <citation type="journal article" date="2019" name="Int. J. Syst. Evol. Microbiol.">
        <title>The Global Catalogue of Microorganisms (GCM) 10K type strain sequencing project: providing services to taxonomists for standard genome sequencing and annotation.</title>
        <authorList>
            <consortium name="The Broad Institute Genomics Platform"/>
            <consortium name="The Broad Institute Genome Sequencing Center for Infectious Disease"/>
            <person name="Wu L."/>
            <person name="Ma J."/>
        </authorList>
    </citation>
    <scope>NUCLEOTIDE SEQUENCE [LARGE SCALE GENOMIC DNA]</scope>
    <source>
        <strain evidence="3">CGMCC 1.10992</strain>
    </source>
</reference>
<dbReference type="EC" id="3.1.3.-" evidence="2"/>
<dbReference type="PROSITE" id="PS00175">
    <property type="entry name" value="PG_MUTASE"/>
    <property type="match status" value="1"/>
</dbReference>
<dbReference type="InterPro" id="IPR013078">
    <property type="entry name" value="His_Pase_superF_clade-1"/>
</dbReference>
<dbReference type="RefSeq" id="WP_345339704.1">
    <property type="nucleotide sequence ID" value="NZ_BAABLI010000011.1"/>
</dbReference>
<evidence type="ECO:0000313" key="3">
    <source>
        <dbReference type="Proteomes" id="UP001597380"/>
    </source>
</evidence>
<keyword evidence="1 2" id="KW-0378">Hydrolase</keyword>
<keyword evidence="3" id="KW-1185">Reference proteome</keyword>
<dbReference type="CDD" id="cd07067">
    <property type="entry name" value="HP_PGM_like"/>
    <property type="match status" value="1"/>
</dbReference>
<dbReference type="SMART" id="SM00855">
    <property type="entry name" value="PGAM"/>
    <property type="match status" value="1"/>
</dbReference>
<dbReference type="PANTHER" id="PTHR46517:SF1">
    <property type="entry name" value="FRUCTOSE-2,6-BISPHOSPHATASE TIGAR"/>
    <property type="match status" value="1"/>
</dbReference>
<accession>A0ABW4XQ61</accession>
<dbReference type="InterPro" id="IPR029033">
    <property type="entry name" value="His_PPase_superfam"/>
</dbReference>
<comment type="caution">
    <text evidence="2">The sequence shown here is derived from an EMBL/GenBank/DDBJ whole genome shotgun (WGS) entry which is preliminary data.</text>
</comment>
<dbReference type="InterPro" id="IPR001345">
    <property type="entry name" value="PG/BPGM_mutase_AS"/>
</dbReference>
<dbReference type="Gene3D" id="3.40.50.1240">
    <property type="entry name" value="Phosphoglycerate mutase-like"/>
    <property type="match status" value="1"/>
</dbReference>
<evidence type="ECO:0000256" key="1">
    <source>
        <dbReference type="ARBA" id="ARBA00022801"/>
    </source>
</evidence>
<dbReference type="PIRSF" id="PIRSF000709">
    <property type="entry name" value="6PFK_2-Ptase"/>
    <property type="match status" value="1"/>
</dbReference>
<dbReference type="SUPFAM" id="SSF53254">
    <property type="entry name" value="Phosphoglycerate mutase-like"/>
    <property type="match status" value="1"/>
</dbReference>
<evidence type="ECO:0000313" key="2">
    <source>
        <dbReference type="EMBL" id="MFD2096989.1"/>
    </source>
</evidence>
<protein>
    <submittedName>
        <fullName evidence="2">Histidine phosphatase family protein</fullName>
        <ecNumber evidence="2">3.1.3.-</ecNumber>
    </submittedName>
</protein>
<dbReference type="Pfam" id="PF00300">
    <property type="entry name" value="His_Phos_1"/>
    <property type="match status" value="1"/>
</dbReference>